<dbReference type="Proteomes" id="UP000053342">
    <property type="component" value="Unassembled WGS sequence"/>
</dbReference>
<evidence type="ECO:0000313" key="2">
    <source>
        <dbReference type="EMBL" id="KIW40776.1"/>
    </source>
</evidence>
<proteinExistence type="predicted"/>
<evidence type="ECO:0000313" key="3">
    <source>
        <dbReference type="Proteomes" id="UP000053342"/>
    </source>
</evidence>
<name>A0A0D2AL80_9EURO</name>
<keyword evidence="3" id="KW-1185">Reference proteome</keyword>
<organism evidence="2 3">
    <name type="scientific">Exophiala oligosperma</name>
    <dbReference type="NCBI Taxonomy" id="215243"/>
    <lineage>
        <taxon>Eukaryota</taxon>
        <taxon>Fungi</taxon>
        <taxon>Dikarya</taxon>
        <taxon>Ascomycota</taxon>
        <taxon>Pezizomycotina</taxon>
        <taxon>Eurotiomycetes</taxon>
        <taxon>Chaetothyriomycetidae</taxon>
        <taxon>Chaetothyriales</taxon>
        <taxon>Herpotrichiellaceae</taxon>
        <taxon>Exophiala</taxon>
    </lineage>
</organism>
<evidence type="ECO:0000256" key="1">
    <source>
        <dbReference type="SAM" id="MobiDB-lite"/>
    </source>
</evidence>
<accession>A0A0D2AL80</accession>
<feature type="compositionally biased region" description="Low complexity" evidence="1">
    <location>
        <begin position="60"/>
        <end position="72"/>
    </location>
</feature>
<reference evidence="2 3" key="1">
    <citation type="submission" date="2015-01" db="EMBL/GenBank/DDBJ databases">
        <title>The Genome Sequence of Exophiala oligosperma CBS72588.</title>
        <authorList>
            <consortium name="The Broad Institute Genomics Platform"/>
            <person name="Cuomo C."/>
            <person name="de Hoog S."/>
            <person name="Gorbushina A."/>
            <person name="Stielow B."/>
            <person name="Teixiera M."/>
            <person name="Abouelleil A."/>
            <person name="Chapman S.B."/>
            <person name="Priest M."/>
            <person name="Young S.K."/>
            <person name="Wortman J."/>
            <person name="Nusbaum C."/>
            <person name="Birren B."/>
        </authorList>
    </citation>
    <scope>NUCLEOTIDE SEQUENCE [LARGE SCALE GENOMIC DNA]</scope>
    <source>
        <strain evidence="2 3">CBS 72588</strain>
    </source>
</reference>
<dbReference type="RefSeq" id="XP_016260992.1">
    <property type="nucleotide sequence ID" value="XM_016409238.1"/>
</dbReference>
<protein>
    <submittedName>
        <fullName evidence="2">Uncharacterized protein</fullName>
    </submittedName>
</protein>
<dbReference type="EMBL" id="KN847338">
    <property type="protein sequence ID" value="KIW40776.1"/>
    <property type="molecule type" value="Genomic_DNA"/>
</dbReference>
<feature type="region of interest" description="Disordered" evidence="1">
    <location>
        <begin position="52"/>
        <end position="138"/>
    </location>
</feature>
<sequence length="177" mass="18376">MWPVSGLIRENKELKCCSTVRVGQSLTGRRCRASRRSKRAPIRVLAASPKAGNRSLTSPVRGRPVVAGSARAGRGRGGGREEMCVSGGVQVTSDESSYESKGGDDEAGRSGRGRGEGGSVEVLTKSGSGSMVNERTDEICGGMPASRALAPLRSLGFPGSGMVMAQSGKSISIVDEY</sequence>
<dbReference type="HOGENOM" id="CLU_1517881_0_0_1"/>
<gene>
    <name evidence="2" type="ORF">PV06_07950</name>
</gene>
<dbReference type="VEuPathDB" id="FungiDB:PV06_07950"/>
<dbReference type="AlphaFoldDB" id="A0A0D2AL80"/>
<feature type="compositionally biased region" description="Basic and acidic residues" evidence="1">
    <location>
        <begin position="101"/>
        <end position="115"/>
    </location>
</feature>
<dbReference type="GeneID" id="27360024"/>